<dbReference type="PANTHER" id="PTHR31018:SF3">
    <property type="entry name" value="RECEPTOR PROTEIN-TYROSINE KINASE"/>
    <property type="match status" value="1"/>
</dbReference>
<keyword evidence="5" id="KW-0325">Glycoprotein</keyword>
<evidence type="ECO:0000256" key="2">
    <source>
        <dbReference type="ARBA" id="ARBA00022512"/>
    </source>
</evidence>
<evidence type="ECO:0000256" key="4">
    <source>
        <dbReference type="ARBA" id="ARBA00022729"/>
    </source>
</evidence>
<reference evidence="6 7" key="1">
    <citation type="submission" date="2016-07" db="EMBL/GenBank/DDBJ databases">
        <title>Pervasive Adenine N6-methylation of Active Genes in Fungi.</title>
        <authorList>
            <consortium name="DOE Joint Genome Institute"/>
            <person name="Mondo S.J."/>
            <person name="Dannebaum R.O."/>
            <person name="Kuo R.C."/>
            <person name="Labutti K."/>
            <person name="Haridas S."/>
            <person name="Kuo A."/>
            <person name="Salamov A."/>
            <person name="Ahrendt S.R."/>
            <person name="Lipzen A."/>
            <person name="Sullivan W."/>
            <person name="Andreopoulos W.B."/>
            <person name="Clum A."/>
            <person name="Lindquist E."/>
            <person name="Daum C."/>
            <person name="Ramamoorthy G.K."/>
            <person name="Gryganskyi A."/>
            <person name="Culley D."/>
            <person name="Magnuson J.K."/>
            <person name="James T.Y."/>
            <person name="O'Malley M.A."/>
            <person name="Stajich J.E."/>
            <person name="Spatafora J.W."/>
            <person name="Visel A."/>
            <person name="Grigoriev I.V."/>
        </authorList>
    </citation>
    <scope>NUCLEOTIDE SEQUENCE [LARGE SCALE GENOMIC DNA]</scope>
    <source>
        <strain evidence="6 7">CBS 115471</strain>
    </source>
</reference>
<comment type="subcellular location">
    <subcellularLocation>
        <location evidence="1">Secreted</location>
        <location evidence="1">Cell wall</location>
    </subcellularLocation>
</comment>
<feature type="non-terminal residue" evidence="6">
    <location>
        <position position="1"/>
    </location>
</feature>
<dbReference type="InterPro" id="IPR051648">
    <property type="entry name" value="CWI-Assembly_Regulator"/>
</dbReference>
<gene>
    <name evidence="6" type="ORF">BCR34DRAFT_457742</name>
</gene>
<dbReference type="GO" id="GO:0009277">
    <property type="term" value="C:fungal-type cell wall"/>
    <property type="evidence" value="ECO:0007669"/>
    <property type="project" value="TreeGrafter"/>
</dbReference>
<dbReference type="GO" id="GO:0005886">
    <property type="term" value="C:plasma membrane"/>
    <property type="evidence" value="ECO:0007669"/>
    <property type="project" value="TreeGrafter"/>
</dbReference>
<dbReference type="AlphaFoldDB" id="A0A1Y2A6S5"/>
<evidence type="ECO:0000313" key="6">
    <source>
        <dbReference type="EMBL" id="ORY18191.1"/>
    </source>
</evidence>
<evidence type="ECO:0000256" key="5">
    <source>
        <dbReference type="ARBA" id="ARBA00023180"/>
    </source>
</evidence>
<proteinExistence type="predicted"/>
<keyword evidence="2" id="KW-0134">Cell wall</keyword>
<keyword evidence="3" id="KW-0964">Secreted</keyword>
<dbReference type="EMBL" id="MCFA01000008">
    <property type="protein sequence ID" value="ORY18191.1"/>
    <property type="molecule type" value="Genomic_DNA"/>
</dbReference>
<organism evidence="6 7">
    <name type="scientific">Clohesyomyces aquaticus</name>
    <dbReference type="NCBI Taxonomy" id="1231657"/>
    <lineage>
        <taxon>Eukaryota</taxon>
        <taxon>Fungi</taxon>
        <taxon>Dikarya</taxon>
        <taxon>Ascomycota</taxon>
        <taxon>Pezizomycotina</taxon>
        <taxon>Dothideomycetes</taxon>
        <taxon>Pleosporomycetidae</taxon>
        <taxon>Pleosporales</taxon>
        <taxon>Lindgomycetaceae</taxon>
        <taxon>Clohesyomyces</taxon>
    </lineage>
</organism>
<evidence type="ECO:0000256" key="3">
    <source>
        <dbReference type="ARBA" id="ARBA00022525"/>
    </source>
</evidence>
<protein>
    <recommendedName>
        <fullName evidence="8">Receptor L-domain domain-containing protein</fullName>
    </recommendedName>
</protein>
<dbReference type="SUPFAM" id="SSF52058">
    <property type="entry name" value="L domain-like"/>
    <property type="match status" value="2"/>
</dbReference>
<dbReference type="STRING" id="1231657.A0A1Y2A6S5"/>
<name>A0A1Y2A6S5_9PLEO</name>
<accession>A0A1Y2A6S5</accession>
<dbReference type="Proteomes" id="UP000193144">
    <property type="component" value="Unassembled WGS sequence"/>
</dbReference>
<evidence type="ECO:0008006" key="8">
    <source>
        <dbReference type="Google" id="ProtNLM"/>
    </source>
</evidence>
<dbReference type="GO" id="GO:0031505">
    <property type="term" value="P:fungal-type cell wall organization"/>
    <property type="evidence" value="ECO:0007669"/>
    <property type="project" value="TreeGrafter"/>
</dbReference>
<feature type="non-terminal residue" evidence="6">
    <location>
        <position position="317"/>
    </location>
</feature>
<keyword evidence="7" id="KW-1185">Reference proteome</keyword>
<dbReference type="GO" id="GO:0009986">
    <property type="term" value="C:cell surface"/>
    <property type="evidence" value="ECO:0007669"/>
    <property type="project" value="TreeGrafter"/>
</dbReference>
<comment type="caution">
    <text evidence="6">The sequence shown here is derived from an EMBL/GenBank/DDBJ whole genome shotgun (WGS) entry which is preliminary data.</text>
</comment>
<keyword evidence="4" id="KW-0732">Signal</keyword>
<dbReference type="OrthoDB" id="536881at2759"/>
<sequence length="317" mass="34349">STIRNAGDATALASCSTFTGHITIATGVPDQVALNGIRQITGNFEVSSNPDLVILASNTLEKIGGRFMLDTVAALRTVNFTKLTSVDTITWYSVPRLEEIGLDAGVDVAQKVEIQDTNLTEIRNFNIKSTELLYIQDNEVLRYISILLNNVGSVNIGRNYPKIQVEMPNLTWANNVTIHDVSSVLTPVLSHVNQTFGLYSSPLHSLDLSSLRTVDGLLSVSRNPNITNLKLTSLQSVGGLQILNNSALGTLFFDNLANISGDVSIGGDFSNISMQALRSDTGGYFTIDATNGSTFNCEPFDKYHSNRVIEGVYQCHG</sequence>
<evidence type="ECO:0000313" key="7">
    <source>
        <dbReference type="Proteomes" id="UP000193144"/>
    </source>
</evidence>
<dbReference type="Gene3D" id="3.80.20.20">
    <property type="entry name" value="Receptor L-domain"/>
    <property type="match status" value="1"/>
</dbReference>
<dbReference type="PANTHER" id="PTHR31018">
    <property type="entry name" value="SPORULATION-SPECIFIC PROTEIN-RELATED"/>
    <property type="match status" value="1"/>
</dbReference>
<dbReference type="InterPro" id="IPR036941">
    <property type="entry name" value="Rcpt_L-dom_sf"/>
</dbReference>
<evidence type="ECO:0000256" key="1">
    <source>
        <dbReference type="ARBA" id="ARBA00004191"/>
    </source>
</evidence>